<dbReference type="RefSeq" id="WP_014763663.1">
    <property type="nucleotide sequence ID" value="NC_018000.1"/>
</dbReference>
<name>I3X6J5_SINF2</name>
<reference evidence="1 2" key="1">
    <citation type="journal article" date="2012" name="J. Bacteriol.">
        <title>Complete genome sequence of the broad-host-range strain Sinorhizobium fredii USDA257.</title>
        <authorList>
            <person name="Schuldes J."/>
            <person name="Rodriguez Orbegoso M."/>
            <person name="Schmeisser C."/>
            <person name="Krishnan H.B."/>
            <person name="Daniel R."/>
            <person name="Streit W.R."/>
        </authorList>
    </citation>
    <scope>NUCLEOTIDE SEQUENCE [LARGE SCALE GENOMIC DNA]</scope>
    <source>
        <strain evidence="1 2">USDA 257</strain>
    </source>
</reference>
<evidence type="ECO:0008006" key="3">
    <source>
        <dbReference type="Google" id="ProtNLM"/>
    </source>
</evidence>
<proteinExistence type="predicted"/>
<evidence type="ECO:0000313" key="2">
    <source>
        <dbReference type="Proteomes" id="UP000006180"/>
    </source>
</evidence>
<dbReference type="PATRIC" id="fig|1185652.3.peg.3039"/>
<dbReference type="EMBL" id="CP003563">
    <property type="protein sequence ID" value="AFL51501.1"/>
    <property type="molecule type" value="Genomic_DNA"/>
</dbReference>
<accession>I3X6J5</accession>
<dbReference type="eggNOG" id="ENOG502Z7KV">
    <property type="taxonomic scope" value="Bacteria"/>
</dbReference>
<dbReference type="AlphaFoldDB" id="I3X6J5"/>
<dbReference type="STRING" id="1185652.USDA257_c29300"/>
<dbReference type="KEGG" id="sfd:USDA257_c29300"/>
<evidence type="ECO:0000313" key="1">
    <source>
        <dbReference type="EMBL" id="AFL51501.1"/>
    </source>
</evidence>
<dbReference type="Proteomes" id="UP000006180">
    <property type="component" value="Chromosome"/>
</dbReference>
<dbReference type="HOGENOM" id="CLU_692430_0_0_5"/>
<gene>
    <name evidence="1" type="ORF">USDA257_c29300</name>
</gene>
<organism evidence="1 2">
    <name type="scientific">Sinorhizobium fredii (strain USDA 257)</name>
    <dbReference type="NCBI Taxonomy" id="1185652"/>
    <lineage>
        <taxon>Bacteria</taxon>
        <taxon>Pseudomonadati</taxon>
        <taxon>Pseudomonadota</taxon>
        <taxon>Alphaproteobacteria</taxon>
        <taxon>Hyphomicrobiales</taxon>
        <taxon>Rhizobiaceae</taxon>
        <taxon>Sinorhizobium/Ensifer group</taxon>
        <taxon>Sinorhizobium</taxon>
    </lineage>
</organism>
<protein>
    <recommendedName>
        <fullName evidence="3">DUF932 domain-containing protein</fullName>
    </recommendedName>
</protein>
<sequence>MNTTISSTRPASSGFKVDVSRGERIGRVSSEWFSRPDDERYLSLGELYDRVRSRADRARARTVESSAIRVEASRTNAERLELIVPGESRPIAPTHWSYGQLCSLVGAPATYMRQLPAPLAGINLQHGLINHSAELVKTLEGNDGRIELRAITGPEYGRVWDHELVSAVMSIAGNGTGDRMWKVPGVLDWSTMTHNPFVDVSKETTTLYASDRDVFLFLVDDTHPIEAGRLSNGEPDLYFRGFYCWNSEVGSKTLGIASFYLRAVCCNRNLWGVEDFEEIVIRHSKFAGHRFAHEAAPALAKFANSSPAPFVAGVRAARERIVARSDEDRHGFLRKRGFSKGETARIIDTVLQEEGRPPESIFDFVQGITALARTKSHQDARLELEGKAKKLLEQAC</sequence>